<accession>A0ABV2QGP3</accession>
<dbReference type="InterPro" id="IPR032675">
    <property type="entry name" value="LRR_dom_sf"/>
</dbReference>
<dbReference type="InterPro" id="IPR050994">
    <property type="entry name" value="At_inactive_RLKs"/>
</dbReference>
<dbReference type="Pfam" id="PF18203">
    <property type="entry name" value="IPTL-CTERM"/>
    <property type="match status" value="1"/>
</dbReference>
<dbReference type="SUPFAM" id="SSF52058">
    <property type="entry name" value="L domain-like"/>
    <property type="match status" value="1"/>
</dbReference>
<dbReference type="RefSeq" id="WP_354448136.1">
    <property type="nucleotide sequence ID" value="NZ_JBEPSH010000011.1"/>
</dbReference>
<feature type="domain" description="IPTL-CTERM protein sorting" evidence="2">
    <location>
        <begin position="270"/>
        <end position="295"/>
    </location>
</feature>
<evidence type="ECO:0000256" key="1">
    <source>
        <dbReference type="SAM" id="SignalP"/>
    </source>
</evidence>
<dbReference type="NCBIfam" id="TIGR04174">
    <property type="entry name" value="IPTL_CTERM"/>
    <property type="match status" value="1"/>
</dbReference>
<proteinExistence type="predicted"/>
<keyword evidence="1" id="KW-0732">Signal</keyword>
<comment type="caution">
    <text evidence="3">The sequence shown here is derived from an EMBL/GenBank/DDBJ whole genome shotgun (WGS) entry which is preliminary data.</text>
</comment>
<dbReference type="Gene3D" id="3.80.10.10">
    <property type="entry name" value="Ribonuclease Inhibitor"/>
    <property type="match status" value="1"/>
</dbReference>
<dbReference type="EMBL" id="JBEPSH010000011">
    <property type="protein sequence ID" value="MET4579748.1"/>
    <property type="molecule type" value="Genomic_DNA"/>
</dbReference>
<organism evidence="3 4">
    <name type="scientific">Ottowia thiooxydans</name>
    <dbReference type="NCBI Taxonomy" id="219182"/>
    <lineage>
        <taxon>Bacteria</taxon>
        <taxon>Pseudomonadati</taxon>
        <taxon>Pseudomonadota</taxon>
        <taxon>Betaproteobacteria</taxon>
        <taxon>Burkholderiales</taxon>
        <taxon>Comamonadaceae</taxon>
        <taxon>Ottowia</taxon>
    </lineage>
</organism>
<dbReference type="PANTHER" id="PTHR48010">
    <property type="entry name" value="OS05G0588300 PROTEIN"/>
    <property type="match status" value="1"/>
</dbReference>
<reference evidence="3 4" key="1">
    <citation type="submission" date="2024-06" db="EMBL/GenBank/DDBJ databases">
        <title>Sorghum-associated microbial communities from plants grown in Nebraska, USA.</title>
        <authorList>
            <person name="Schachtman D."/>
        </authorList>
    </citation>
    <scope>NUCLEOTIDE SEQUENCE [LARGE SCALE GENOMIC DNA]</scope>
    <source>
        <strain evidence="3 4">2709</strain>
    </source>
</reference>
<name>A0ABV2QGP3_9BURK</name>
<gene>
    <name evidence="3" type="ORF">ABIE13_004885</name>
</gene>
<evidence type="ECO:0000313" key="3">
    <source>
        <dbReference type="EMBL" id="MET4579748.1"/>
    </source>
</evidence>
<feature type="signal peptide" evidence="1">
    <location>
        <begin position="1"/>
        <end position="24"/>
    </location>
</feature>
<dbReference type="PANTHER" id="PTHR48010:SF58">
    <property type="entry name" value="RECEPTOR PROTEIN KINASE-LIKE PROTEIN ZAR1"/>
    <property type="match status" value="1"/>
</dbReference>
<feature type="chain" id="PRO_5046357363" description="IPTL-CTERM protein sorting domain-containing protein" evidence="1">
    <location>
        <begin position="25"/>
        <end position="299"/>
    </location>
</feature>
<keyword evidence="4" id="KW-1185">Reference proteome</keyword>
<sequence>MSWSSKLQAVAALLLTVSLSPALADIPASERAVLDALYASTNGPGWVAKTGWDNPGSTVCTGNGPGSWFGITCGLNDGTYDHVVAIRLPDNKLSGPLPALGGLTELRGFIAFSTNGDGSSNVTSLPPDLASLTTLRNFSVAANGPGLTGTIPSLAALTNLETFRVNHNGLTGSLPSLAGLNSLTLFWAHNNQLTGSIPDLTGLNLTAFTVGNNRLTGNPPAAPASLLANSSSLCANNLSKPYVESPAWDVATGSTPWWRACERATSVAATAVPALSEWALILLGSMLAGVVALRRKGHV</sequence>
<evidence type="ECO:0000259" key="2">
    <source>
        <dbReference type="Pfam" id="PF18203"/>
    </source>
</evidence>
<protein>
    <recommendedName>
        <fullName evidence="2">IPTL-CTERM protein sorting domain-containing protein</fullName>
    </recommendedName>
</protein>
<dbReference type="Proteomes" id="UP001549320">
    <property type="component" value="Unassembled WGS sequence"/>
</dbReference>
<dbReference type="InterPro" id="IPR026442">
    <property type="entry name" value="IPTL_CTERM"/>
</dbReference>
<evidence type="ECO:0000313" key="4">
    <source>
        <dbReference type="Proteomes" id="UP001549320"/>
    </source>
</evidence>